<comment type="pathway">
    <text evidence="8">Amino-acid biosynthesis; L-lysine biosynthesis via DAP pathway; (S)-tetrahydrodipicolinate from L-aspartate: step 4/4.</text>
</comment>
<dbReference type="CDD" id="cd02274">
    <property type="entry name" value="DHDPR_N"/>
    <property type="match status" value="1"/>
</dbReference>
<keyword evidence="4" id="KW-0220">Diaminopimelate biosynthesis</keyword>
<evidence type="ECO:0000256" key="8">
    <source>
        <dbReference type="ARBA" id="ARBA00037922"/>
    </source>
</evidence>
<dbReference type="SUPFAM" id="SSF55347">
    <property type="entry name" value="Glyceraldehyde-3-phosphate dehydrogenase-like, C-terminal domain"/>
    <property type="match status" value="1"/>
</dbReference>
<dbReference type="RefSeq" id="WP_084071656.1">
    <property type="nucleotide sequence ID" value="NZ_FWXY01000035.1"/>
</dbReference>
<evidence type="ECO:0000313" key="16">
    <source>
        <dbReference type="Proteomes" id="UP000192418"/>
    </source>
</evidence>
<comment type="similarity">
    <text evidence="1">Belongs to the DapB family.</text>
</comment>
<dbReference type="GO" id="GO:0009089">
    <property type="term" value="P:lysine biosynthetic process via diaminopimelate"/>
    <property type="evidence" value="ECO:0007669"/>
    <property type="project" value="UniProtKB-UniRule"/>
</dbReference>
<feature type="domain" description="Dihydrodipicolinate reductase C-terminal" evidence="14">
    <location>
        <begin position="132"/>
        <end position="255"/>
    </location>
</feature>
<dbReference type="PANTHER" id="PTHR20836">
    <property type="entry name" value="DIHYDRODIPICOLINATE REDUCTASE"/>
    <property type="match status" value="1"/>
</dbReference>
<evidence type="ECO:0000256" key="3">
    <source>
        <dbReference type="ARBA" id="ARBA00022857"/>
    </source>
</evidence>
<proteinExistence type="inferred from homology"/>
<evidence type="ECO:0000259" key="14">
    <source>
        <dbReference type="Pfam" id="PF05173"/>
    </source>
</evidence>
<dbReference type="PIRSF" id="PIRSF000161">
    <property type="entry name" value="DHPR"/>
    <property type="match status" value="1"/>
</dbReference>
<dbReference type="Proteomes" id="UP000192418">
    <property type="component" value="Unassembled WGS sequence"/>
</dbReference>
<dbReference type="AlphaFoldDB" id="A0A1W2ELQ1"/>
<name>A0A1W2ELQ1_9BACT</name>
<dbReference type="SUPFAM" id="SSF51735">
    <property type="entry name" value="NAD(P)-binding Rossmann-fold domains"/>
    <property type="match status" value="1"/>
</dbReference>
<reference evidence="15 16" key="1">
    <citation type="submission" date="2017-04" db="EMBL/GenBank/DDBJ databases">
        <authorList>
            <person name="Afonso C.L."/>
            <person name="Miller P.J."/>
            <person name="Scott M.A."/>
            <person name="Spackman E."/>
            <person name="Goraichik I."/>
            <person name="Dimitrov K.M."/>
            <person name="Suarez D.L."/>
            <person name="Swayne D.E."/>
        </authorList>
    </citation>
    <scope>NUCLEOTIDE SEQUENCE [LARGE SCALE GENOMIC DNA]</scope>
    <source>
        <strain evidence="15 16">DSM 3385</strain>
    </source>
</reference>
<evidence type="ECO:0000256" key="4">
    <source>
        <dbReference type="ARBA" id="ARBA00022915"/>
    </source>
</evidence>
<dbReference type="GO" id="GO:0008839">
    <property type="term" value="F:4-hydroxy-tetrahydrodipicolinate reductase"/>
    <property type="evidence" value="ECO:0007669"/>
    <property type="project" value="UniProtKB-UniRule"/>
</dbReference>
<dbReference type="PANTHER" id="PTHR20836:SF0">
    <property type="entry name" value="4-HYDROXY-TETRAHYDRODIPICOLINATE REDUCTASE 1, CHLOROPLASTIC-RELATED"/>
    <property type="match status" value="1"/>
</dbReference>
<dbReference type="NCBIfam" id="TIGR00036">
    <property type="entry name" value="dapB"/>
    <property type="match status" value="1"/>
</dbReference>
<comment type="catalytic activity">
    <reaction evidence="10">
        <text>(S)-2,3,4,5-tetrahydrodipicolinate + NADP(+) + H2O = (2S,4S)-4-hydroxy-2,3,4,5-tetrahydrodipicolinate + NADPH + H(+)</text>
        <dbReference type="Rhea" id="RHEA:35331"/>
        <dbReference type="ChEBI" id="CHEBI:15377"/>
        <dbReference type="ChEBI" id="CHEBI:15378"/>
        <dbReference type="ChEBI" id="CHEBI:16845"/>
        <dbReference type="ChEBI" id="CHEBI:57783"/>
        <dbReference type="ChEBI" id="CHEBI:58349"/>
        <dbReference type="ChEBI" id="CHEBI:67139"/>
        <dbReference type="EC" id="1.17.1.8"/>
    </reaction>
</comment>
<evidence type="ECO:0000256" key="10">
    <source>
        <dbReference type="ARBA" id="ARBA00049080"/>
    </source>
</evidence>
<evidence type="ECO:0000256" key="7">
    <source>
        <dbReference type="ARBA" id="ARBA00023154"/>
    </source>
</evidence>
<dbReference type="InterPro" id="IPR000846">
    <property type="entry name" value="DapB_N"/>
</dbReference>
<evidence type="ECO:0000256" key="6">
    <source>
        <dbReference type="ARBA" id="ARBA00023027"/>
    </source>
</evidence>
<evidence type="ECO:0000313" key="15">
    <source>
        <dbReference type="EMBL" id="SMD10650.1"/>
    </source>
</evidence>
<dbReference type="EMBL" id="FWXY01000035">
    <property type="protein sequence ID" value="SMD10650.1"/>
    <property type="molecule type" value="Genomic_DNA"/>
</dbReference>
<dbReference type="InterPro" id="IPR036291">
    <property type="entry name" value="NAD(P)-bd_dom_sf"/>
</dbReference>
<feature type="domain" description="Dihydrodipicolinate reductase N-terminal" evidence="13">
    <location>
        <begin position="3"/>
        <end position="125"/>
    </location>
</feature>
<sequence length="270" mass="28984">MSIKVCIAGATGWAGSALAQGVINSRDMHLVSAVSRTHAGKTLDSILSDSTAEVPIFATVEEALETPCDVFVEYTKPAHARQHIIYALNRGISTVIGTSGMSQDALAEFDTVARQNNCGVFEGGNFSLTCFLLQKFSQVAAQYIPHCEIIDYTHEDKVDSPSGTARSIAHHIGAVRESKLDVPLDKIWGPGESRGTRLAGTQVHSVRLPGYVSAIETIFGLPGEKLSLRHEVGDSAVPFVEGALMGIRKVRDFVGLKQGMESVLDVSFQN</sequence>
<dbReference type="Pfam" id="PF05173">
    <property type="entry name" value="DapB_C"/>
    <property type="match status" value="1"/>
</dbReference>
<keyword evidence="6" id="KW-0520">NAD</keyword>
<dbReference type="OrthoDB" id="9790352at2"/>
<keyword evidence="16" id="KW-1185">Reference proteome</keyword>
<dbReference type="InterPro" id="IPR022663">
    <property type="entry name" value="DapB_C"/>
</dbReference>
<evidence type="ECO:0000256" key="5">
    <source>
        <dbReference type="ARBA" id="ARBA00023002"/>
    </source>
</evidence>
<dbReference type="GO" id="GO:0019877">
    <property type="term" value="P:diaminopimelate biosynthetic process"/>
    <property type="evidence" value="ECO:0007669"/>
    <property type="project" value="UniProtKB-KW"/>
</dbReference>
<keyword evidence="3" id="KW-0521">NADP</keyword>
<comment type="catalytic activity">
    <reaction evidence="11">
        <text>(S)-2,3,4,5-tetrahydrodipicolinate + NAD(+) + H2O = (2S,4S)-4-hydroxy-2,3,4,5-tetrahydrodipicolinate + NADH + H(+)</text>
        <dbReference type="Rhea" id="RHEA:35323"/>
        <dbReference type="ChEBI" id="CHEBI:15377"/>
        <dbReference type="ChEBI" id="CHEBI:15378"/>
        <dbReference type="ChEBI" id="CHEBI:16845"/>
        <dbReference type="ChEBI" id="CHEBI:57540"/>
        <dbReference type="ChEBI" id="CHEBI:57945"/>
        <dbReference type="ChEBI" id="CHEBI:67139"/>
        <dbReference type="EC" id="1.17.1.8"/>
    </reaction>
</comment>
<gene>
    <name evidence="15" type="ORF">SAMN02746065_13521</name>
</gene>
<dbReference type="InterPro" id="IPR023940">
    <property type="entry name" value="DHDPR_bac"/>
</dbReference>
<keyword evidence="7" id="KW-0457">Lysine biosynthesis</keyword>
<evidence type="ECO:0000256" key="2">
    <source>
        <dbReference type="ARBA" id="ARBA00022605"/>
    </source>
</evidence>
<protein>
    <recommendedName>
        <fullName evidence="9 12">4-hydroxy-tetrahydrodipicolinate reductase</fullName>
        <ecNumber evidence="9 12">1.17.1.8</ecNumber>
    </recommendedName>
</protein>
<evidence type="ECO:0000259" key="13">
    <source>
        <dbReference type="Pfam" id="PF01113"/>
    </source>
</evidence>
<keyword evidence="2" id="KW-0028">Amino-acid biosynthesis</keyword>
<evidence type="ECO:0000256" key="9">
    <source>
        <dbReference type="ARBA" id="ARBA00038983"/>
    </source>
</evidence>
<evidence type="ECO:0000256" key="11">
    <source>
        <dbReference type="ARBA" id="ARBA00049396"/>
    </source>
</evidence>
<keyword evidence="5" id="KW-0560">Oxidoreductase</keyword>
<dbReference type="Gene3D" id="3.30.360.10">
    <property type="entry name" value="Dihydrodipicolinate Reductase, domain 2"/>
    <property type="match status" value="1"/>
</dbReference>
<accession>A0A1W2ELQ1</accession>
<dbReference type="GO" id="GO:0005829">
    <property type="term" value="C:cytosol"/>
    <property type="evidence" value="ECO:0007669"/>
    <property type="project" value="TreeGrafter"/>
</dbReference>
<dbReference type="Gene3D" id="3.40.50.720">
    <property type="entry name" value="NAD(P)-binding Rossmann-like Domain"/>
    <property type="match status" value="1"/>
</dbReference>
<dbReference type="EC" id="1.17.1.8" evidence="9 12"/>
<dbReference type="Pfam" id="PF01113">
    <property type="entry name" value="DapB_N"/>
    <property type="match status" value="1"/>
</dbReference>
<evidence type="ECO:0000256" key="12">
    <source>
        <dbReference type="NCBIfam" id="TIGR00036"/>
    </source>
</evidence>
<dbReference type="STRING" id="1121400.SAMN02746065_13521"/>
<evidence type="ECO:0000256" key="1">
    <source>
        <dbReference type="ARBA" id="ARBA00006642"/>
    </source>
</evidence>
<organism evidence="15 16">
    <name type="scientific">Desulfocicer vacuolatum DSM 3385</name>
    <dbReference type="NCBI Taxonomy" id="1121400"/>
    <lineage>
        <taxon>Bacteria</taxon>
        <taxon>Pseudomonadati</taxon>
        <taxon>Thermodesulfobacteriota</taxon>
        <taxon>Desulfobacteria</taxon>
        <taxon>Desulfobacterales</taxon>
        <taxon>Desulfobacteraceae</taxon>
        <taxon>Desulfocicer</taxon>
    </lineage>
</organism>